<evidence type="ECO:0000313" key="5">
    <source>
        <dbReference type="EMBL" id="GKV40628.1"/>
    </source>
</evidence>
<feature type="region of interest" description="Disordered" evidence="4">
    <location>
        <begin position="107"/>
        <end position="147"/>
    </location>
</feature>
<comment type="caution">
    <text evidence="3">Lacks conserved residue(s) required for the propagation of feature annotation.</text>
</comment>
<protein>
    <submittedName>
        <fullName evidence="5">Uncharacterized protein</fullName>
    </submittedName>
</protein>
<dbReference type="EMBL" id="BPVZ01000143">
    <property type="protein sequence ID" value="GKV40628.1"/>
    <property type="molecule type" value="Genomic_DNA"/>
</dbReference>
<feature type="compositionally biased region" description="Polar residues" evidence="4">
    <location>
        <begin position="107"/>
        <end position="116"/>
    </location>
</feature>
<evidence type="ECO:0000256" key="2">
    <source>
        <dbReference type="ARBA" id="ARBA00023163"/>
    </source>
</evidence>
<dbReference type="Pfam" id="PF03514">
    <property type="entry name" value="GRAS"/>
    <property type="match status" value="3"/>
</dbReference>
<dbReference type="InterPro" id="IPR005202">
    <property type="entry name" value="TF_GRAS"/>
</dbReference>
<comment type="similarity">
    <text evidence="3">Belongs to the GRAS family.</text>
</comment>
<evidence type="ECO:0000256" key="3">
    <source>
        <dbReference type="PROSITE-ProRule" id="PRU01191"/>
    </source>
</evidence>
<feature type="short sequence motif" description="LxCxE motif" evidence="3">
    <location>
        <begin position="177"/>
        <end position="181"/>
    </location>
</feature>
<dbReference type="PROSITE" id="PS50985">
    <property type="entry name" value="GRAS"/>
    <property type="match status" value="1"/>
</dbReference>
<gene>
    <name evidence="5" type="ORF">SLEP1_g48245</name>
</gene>
<accession>A0AAV5LT17</accession>
<name>A0AAV5LT17_9ROSI</name>
<sequence length="463" mass="51470">MQCRGRVLRGVLLLGSHRSLVGFSISHNKGKGLSPPYKVFNSPNNQYMQVENLSLPAIEEFLESGYQVEEYQTTKMATSPLFGMPSITAGSSMLDYVAMPNSSRLSAISETSSQQTQERDFYQGPSVSSASLSQQEKQQQQQPPQQHNLINQSLMVPLPVASEQEQDSGLQMLHLLLACAEAVSKEDNMLARKYLHHLSRVVSPLGNPMQRVASCFTEALSTRLAATLTTTSSSSSPKLAFNPVFPPKLLRNPQNLPDRLPVACFRASLGSTARWSPVLRINGVGPYIDALRETGLCLTDLAHSLNIPFDFHPIGEQLEDIKPHMFNRRMGEALAVNAVNRLHHVPGNSLVSLLAKIRDQAPKHCHPSGKRSQPQRAILLRAKVEQYIFAPEMKNILPCEGAERVERHERLDKWRKLMEAKGFKGVPLRANAVNQSKILLGLYSCDGYRLTENGFLLLGWQDT</sequence>
<dbReference type="PANTHER" id="PTHR31636">
    <property type="entry name" value="OSJNBA0084A10.13 PROTEIN-RELATED"/>
    <property type="match status" value="1"/>
</dbReference>
<evidence type="ECO:0000313" key="6">
    <source>
        <dbReference type="Proteomes" id="UP001054252"/>
    </source>
</evidence>
<reference evidence="5 6" key="1">
    <citation type="journal article" date="2021" name="Commun. Biol.">
        <title>The genome of Shorea leprosula (Dipterocarpaceae) highlights the ecological relevance of drought in aseasonal tropical rainforests.</title>
        <authorList>
            <person name="Ng K.K.S."/>
            <person name="Kobayashi M.J."/>
            <person name="Fawcett J.A."/>
            <person name="Hatakeyama M."/>
            <person name="Paape T."/>
            <person name="Ng C.H."/>
            <person name="Ang C.C."/>
            <person name="Tnah L.H."/>
            <person name="Lee C.T."/>
            <person name="Nishiyama T."/>
            <person name="Sese J."/>
            <person name="O'Brien M.J."/>
            <person name="Copetti D."/>
            <person name="Mohd Noor M.I."/>
            <person name="Ong R.C."/>
            <person name="Putra M."/>
            <person name="Sireger I.Z."/>
            <person name="Indrioko S."/>
            <person name="Kosugi Y."/>
            <person name="Izuno A."/>
            <person name="Isagi Y."/>
            <person name="Lee S.L."/>
            <person name="Shimizu K.K."/>
        </authorList>
    </citation>
    <scope>NUCLEOTIDE SEQUENCE [LARGE SCALE GENOMIC DNA]</scope>
    <source>
        <strain evidence="5">214</strain>
    </source>
</reference>
<feature type="compositionally biased region" description="Low complexity" evidence="4">
    <location>
        <begin position="134"/>
        <end position="146"/>
    </location>
</feature>
<comment type="caution">
    <text evidence="5">The sequence shown here is derived from an EMBL/GenBank/DDBJ whole genome shotgun (WGS) entry which is preliminary data.</text>
</comment>
<keyword evidence="2" id="KW-0804">Transcription</keyword>
<dbReference type="Proteomes" id="UP001054252">
    <property type="component" value="Unassembled WGS sequence"/>
</dbReference>
<evidence type="ECO:0000256" key="4">
    <source>
        <dbReference type="SAM" id="MobiDB-lite"/>
    </source>
</evidence>
<keyword evidence="1" id="KW-0805">Transcription regulation</keyword>
<dbReference type="AlphaFoldDB" id="A0AAV5LT17"/>
<proteinExistence type="inferred from homology"/>
<evidence type="ECO:0000256" key="1">
    <source>
        <dbReference type="ARBA" id="ARBA00023015"/>
    </source>
</evidence>
<feature type="region of interest" description="SAW" evidence="3">
    <location>
        <begin position="398"/>
        <end position="463"/>
    </location>
</feature>
<keyword evidence="6" id="KW-1185">Reference proteome</keyword>
<organism evidence="5 6">
    <name type="scientific">Rubroshorea leprosula</name>
    <dbReference type="NCBI Taxonomy" id="152421"/>
    <lineage>
        <taxon>Eukaryota</taxon>
        <taxon>Viridiplantae</taxon>
        <taxon>Streptophyta</taxon>
        <taxon>Embryophyta</taxon>
        <taxon>Tracheophyta</taxon>
        <taxon>Spermatophyta</taxon>
        <taxon>Magnoliopsida</taxon>
        <taxon>eudicotyledons</taxon>
        <taxon>Gunneridae</taxon>
        <taxon>Pentapetalae</taxon>
        <taxon>rosids</taxon>
        <taxon>malvids</taxon>
        <taxon>Malvales</taxon>
        <taxon>Dipterocarpaceae</taxon>
        <taxon>Rubroshorea</taxon>
    </lineage>
</organism>